<evidence type="ECO:0000313" key="5">
    <source>
        <dbReference type="Proteomes" id="UP001430679"/>
    </source>
</evidence>
<sequence>MRKNYMYLVLLLFSTIMFGQKVTLTPTVVNGSNVNNGPINLGGSTSSTIALNVKVETPTNSPDNGTISIYYEKSPALGANIARGGNGVFLNFGGGKIGIINFVIYLDSADFNTSGGNIYAEYKNYAGATYKSSNIAVIKDGTSPPPPPLPYKFIEIVPYGGTPILPLFHEYSYVASQEWAYGDQIIQPGSPFYQGGELREKTTFDDGTISYSGKVIFNIVNFLPQFDNLYVNNTITGNQYLTTGQVPEMIVGNEPTESHTIKATGGGRQRDQSVRNSLKSYNIQWQSRIKYPSTWTNMSAVFFSMYGWRDISGATQMNYLPPQTNTGMEYRRLILEDPNDKSSYRRCAASNVIEIIPLIANATKNTICCDQTVSSDNLASPLNGDFHNFSYYQWLVSQDNVNWDPIQNGTTQNYTPTPLMEDTRRTPSFQIQYYRRILFDYEKSTNYTSNTVQINFEARANNTNESIKIFPNPATSIINIEDTNNRTYGGSQLEGASIIITNFFGNIVNSNNFTLVNSKLATVDISNLPAAIYIVNISRNNRIIYTGQFIKN</sequence>
<dbReference type="NCBIfam" id="TIGR04183">
    <property type="entry name" value="Por_Secre_tail"/>
    <property type="match status" value="1"/>
</dbReference>
<proteinExistence type="predicted"/>
<accession>A0ABS8MER0</accession>
<feature type="domain" description="Secretion system C-terminal sorting" evidence="3">
    <location>
        <begin position="469"/>
        <end position="542"/>
    </location>
</feature>
<organism evidence="4 5">
    <name type="scientific">Flavobacterium piscisymbiosum</name>
    <dbReference type="NCBI Taxonomy" id="2893753"/>
    <lineage>
        <taxon>Bacteria</taxon>
        <taxon>Pseudomonadati</taxon>
        <taxon>Bacteroidota</taxon>
        <taxon>Flavobacteriia</taxon>
        <taxon>Flavobacteriales</taxon>
        <taxon>Flavobacteriaceae</taxon>
        <taxon>Flavobacterium</taxon>
    </lineage>
</organism>
<evidence type="ECO:0000313" key="4">
    <source>
        <dbReference type="EMBL" id="MCC9063996.1"/>
    </source>
</evidence>
<dbReference type="EMBL" id="JAJJMM010000001">
    <property type="protein sequence ID" value="MCC9063996.1"/>
    <property type="molecule type" value="Genomic_DNA"/>
</dbReference>
<dbReference type="Proteomes" id="UP001430679">
    <property type="component" value="Unassembled WGS sequence"/>
</dbReference>
<evidence type="ECO:0000256" key="1">
    <source>
        <dbReference type="ARBA" id="ARBA00022729"/>
    </source>
</evidence>
<evidence type="ECO:0000256" key="2">
    <source>
        <dbReference type="SAM" id="SignalP"/>
    </source>
</evidence>
<reference evidence="4" key="1">
    <citation type="submission" date="2021-11" db="EMBL/GenBank/DDBJ databases">
        <title>Description of novel Flavobacterium species.</title>
        <authorList>
            <person name="Saticioglu I.B."/>
            <person name="Ay H."/>
            <person name="Altun S."/>
            <person name="Duman M."/>
        </authorList>
    </citation>
    <scope>NUCLEOTIDE SEQUENCE</scope>
    <source>
        <strain evidence="4">F-30</strain>
    </source>
</reference>
<gene>
    <name evidence="4" type="ORF">LNP81_13440</name>
</gene>
<protein>
    <submittedName>
        <fullName evidence="4">T9SS type A sorting domain-containing protein</fullName>
    </submittedName>
</protein>
<name>A0ABS8MER0_9FLAO</name>
<evidence type="ECO:0000259" key="3">
    <source>
        <dbReference type="Pfam" id="PF18962"/>
    </source>
</evidence>
<feature type="signal peptide" evidence="2">
    <location>
        <begin position="1"/>
        <end position="19"/>
    </location>
</feature>
<comment type="caution">
    <text evidence="4">The sequence shown here is derived from an EMBL/GenBank/DDBJ whole genome shotgun (WGS) entry which is preliminary data.</text>
</comment>
<feature type="chain" id="PRO_5045090465" evidence="2">
    <location>
        <begin position="20"/>
        <end position="552"/>
    </location>
</feature>
<keyword evidence="1 2" id="KW-0732">Signal</keyword>
<dbReference type="InterPro" id="IPR026444">
    <property type="entry name" value="Secre_tail"/>
</dbReference>
<dbReference type="RefSeq" id="WP_230036590.1">
    <property type="nucleotide sequence ID" value="NZ_JAJJMM010000001.1"/>
</dbReference>
<dbReference type="Pfam" id="PF18962">
    <property type="entry name" value="Por_Secre_tail"/>
    <property type="match status" value="1"/>
</dbReference>
<keyword evidence="5" id="KW-1185">Reference proteome</keyword>